<evidence type="ECO:0000313" key="6">
    <source>
        <dbReference type="Proteomes" id="UP001178508"/>
    </source>
</evidence>
<dbReference type="InterPro" id="IPR013783">
    <property type="entry name" value="Ig-like_fold"/>
</dbReference>
<dbReference type="InterPro" id="IPR013106">
    <property type="entry name" value="Ig_V-set"/>
</dbReference>
<dbReference type="Gene3D" id="2.60.40.10">
    <property type="entry name" value="Immunoglobulins"/>
    <property type="match status" value="1"/>
</dbReference>
<evidence type="ECO:0000259" key="4">
    <source>
        <dbReference type="PROSITE" id="PS50835"/>
    </source>
</evidence>
<sequence>MMIIIFYIALNVIIISGSSLSDQVHQIQSDIYAKSGEAVEIQCVHSIANYDRIMWYRQTEDGQLHYLGYMVSTLGYPSSGLQIKGNAAANQTCTLRIDKVALNSSAVYFCAASYHSTTLSLLISTITSSSSTEQPTASDTWTYICQILVCL</sequence>
<dbReference type="Proteomes" id="UP001178508">
    <property type="component" value="Chromosome 15"/>
</dbReference>
<dbReference type="CDD" id="cd00099">
    <property type="entry name" value="IgV"/>
    <property type="match status" value="1"/>
</dbReference>
<dbReference type="PANTHER" id="PTHR23268">
    <property type="entry name" value="T-CELL RECEPTOR BETA CHAIN"/>
    <property type="match status" value="1"/>
</dbReference>
<gene>
    <name evidence="5" type="ORF">XNOV1_A005221</name>
</gene>
<dbReference type="InterPro" id="IPR036179">
    <property type="entry name" value="Ig-like_dom_sf"/>
</dbReference>
<proteinExistence type="predicted"/>
<dbReference type="GO" id="GO:0005886">
    <property type="term" value="C:plasma membrane"/>
    <property type="evidence" value="ECO:0007669"/>
    <property type="project" value="TreeGrafter"/>
</dbReference>
<dbReference type="SUPFAM" id="SSF48726">
    <property type="entry name" value="Immunoglobulin"/>
    <property type="match status" value="1"/>
</dbReference>
<dbReference type="SMART" id="SM00409">
    <property type="entry name" value="IG"/>
    <property type="match status" value="1"/>
</dbReference>
<dbReference type="GO" id="GO:0007166">
    <property type="term" value="P:cell surface receptor signaling pathway"/>
    <property type="evidence" value="ECO:0007669"/>
    <property type="project" value="TreeGrafter"/>
</dbReference>
<evidence type="ECO:0000256" key="1">
    <source>
        <dbReference type="ARBA" id="ARBA00022729"/>
    </source>
</evidence>
<keyword evidence="2" id="KW-0391">Immunity</keyword>
<accession>A0AAV1GNT4</accession>
<dbReference type="PANTHER" id="PTHR23268:SF102">
    <property type="entry name" value="IMMUNOGLOBULIN V-SET DOMAIN-CONTAINING PROTEIN"/>
    <property type="match status" value="1"/>
</dbReference>
<evidence type="ECO:0000256" key="3">
    <source>
        <dbReference type="SAM" id="SignalP"/>
    </source>
</evidence>
<dbReference type="EMBL" id="OY660878">
    <property type="protein sequence ID" value="CAJ1074744.1"/>
    <property type="molecule type" value="Genomic_DNA"/>
</dbReference>
<dbReference type="Pfam" id="PF07686">
    <property type="entry name" value="V-set"/>
    <property type="match status" value="1"/>
</dbReference>
<reference evidence="5" key="1">
    <citation type="submission" date="2023-08" db="EMBL/GenBank/DDBJ databases">
        <authorList>
            <person name="Alioto T."/>
            <person name="Alioto T."/>
            <person name="Gomez Garrido J."/>
        </authorList>
    </citation>
    <scope>NUCLEOTIDE SEQUENCE</scope>
</reference>
<dbReference type="InterPro" id="IPR007110">
    <property type="entry name" value="Ig-like_dom"/>
</dbReference>
<dbReference type="InterPro" id="IPR003599">
    <property type="entry name" value="Ig_sub"/>
</dbReference>
<dbReference type="PROSITE" id="PS50835">
    <property type="entry name" value="IG_LIKE"/>
    <property type="match status" value="1"/>
</dbReference>
<dbReference type="InterPro" id="IPR050413">
    <property type="entry name" value="TCR_beta_variable"/>
</dbReference>
<protein>
    <submittedName>
        <fullName evidence="5">Uncharacterized protein LOC119474477</fullName>
    </submittedName>
</protein>
<feature type="domain" description="Ig-like" evidence="4">
    <location>
        <begin position="22"/>
        <end position="120"/>
    </location>
</feature>
<dbReference type="GO" id="GO:0002376">
    <property type="term" value="P:immune system process"/>
    <property type="evidence" value="ECO:0007669"/>
    <property type="project" value="UniProtKB-KW"/>
</dbReference>
<organism evidence="5 6">
    <name type="scientific">Xyrichtys novacula</name>
    <name type="common">Pearly razorfish</name>
    <name type="synonym">Hemipteronotus novacula</name>
    <dbReference type="NCBI Taxonomy" id="13765"/>
    <lineage>
        <taxon>Eukaryota</taxon>
        <taxon>Metazoa</taxon>
        <taxon>Chordata</taxon>
        <taxon>Craniata</taxon>
        <taxon>Vertebrata</taxon>
        <taxon>Euteleostomi</taxon>
        <taxon>Actinopterygii</taxon>
        <taxon>Neopterygii</taxon>
        <taxon>Teleostei</taxon>
        <taxon>Neoteleostei</taxon>
        <taxon>Acanthomorphata</taxon>
        <taxon>Eupercaria</taxon>
        <taxon>Labriformes</taxon>
        <taxon>Labridae</taxon>
        <taxon>Xyrichtys</taxon>
    </lineage>
</organism>
<evidence type="ECO:0000256" key="2">
    <source>
        <dbReference type="ARBA" id="ARBA00022859"/>
    </source>
</evidence>
<dbReference type="AlphaFoldDB" id="A0AAV1GNT4"/>
<keyword evidence="6" id="KW-1185">Reference proteome</keyword>
<feature type="chain" id="PRO_5043965163" evidence="3">
    <location>
        <begin position="18"/>
        <end position="151"/>
    </location>
</feature>
<evidence type="ECO:0000313" key="5">
    <source>
        <dbReference type="EMBL" id="CAJ1074744.1"/>
    </source>
</evidence>
<feature type="signal peptide" evidence="3">
    <location>
        <begin position="1"/>
        <end position="17"/>
    </location>
</feature>
<keyword evidence="1 3" id="KW-0732">Signal</keyword>
<name>A0AAV1GNT4_XYRNO</name>